<evidence type="ECO:0000256" key="2">
    <source>
        <dbReference type="ARBA" id="ARBA00022729"/>
    </source>
</evidence>
<evidence type="ECO:0000313" key="5">
    <source>
        <dbReference type="EMBL" id="BAX81240.1"/>
    </source>
</evidence>
<dbReference type="InterPro" id="IPR032812">
    <property type="entry name" value="SbsA_Ig"/>
</dbReference>
<gene>
    <name evidence="5" type="ORF">ALGA_2935</name>
</gene>
<accession>A0A1Y1CLR6</accession>
<evidence type="ECO:0000256" key="1">
    <source>
        <dbReference type="ARBA" id="ARBA00005445"/>
    </source>
</evidence>
<dbReference type="Pfam" id="PF11999">
    <property type="entry name" value="Ice_binding"/>
    <property type="match status" value="1"/>
</dbReference>
<evidence type="ECO:0000256" key="3">
    <source>
        <dbReference type="SAM" id="SignalP"/>
    </source>
</evidence>
<dbReference type="Pfam" id="PF13205">
    <property type="entry name" value="Big_5"/>
    <property type="match status" value="2"/>
</dbReference>
<dbReference type="AlphaFoldDB" id="A0A1Y1CLR6"/>
<dbReference type="RefSeq" id="WP_197705581.1">
    <property type="nucleotide sequence ID" value="NZ_AP018042.1"/>
</dbReference>
<dbReference type="Gene3D" id="2.60.40.1220">
    <property type="match status" value="2"/>
</dbReference>
<dbReference type="PROSITE" id="PS51257">
    <property type="entry name" value="PROKAR_LIPOPROTEIN"/>
    <property type="match status" value="1"/>
</dbReference>
<feature type="signal peptide" evidence="3">
    <location>
        <begin position="1"/>
        <end position="24"/>
    </location>
</feature>
<organism evidence="5 6">
    <name type="scientific">Labilibaculum antarcticum</name>
    <dbReference type="NCBI Taxonomy" id="1717717"/>
    <lineage>
        <taxon>Bacteria</taxon>
        <taxon>Pseudomonadati</taxon>
        <taxon>Bacteroidota</taxon>
        <taxon>Bacteroidia</taxon>
        <taxon>Marinilabiliales</taxon>
        <taxon>Marinifilaceae</taxon>
        <taxon>Labilibaculum</taxon>
    </lineage>
</organism>
<name>A0A1Y1CLR6_9BACT</name>
<feature type="chain" id="PRO_5012643535" description="SbsA Ig-like domain-containing protein" evidence="3">
    <location>
        <begin position="25"/>
        <end position="463"/>
    </location>
</feature>
<feature type="domain" description="SbsA Ig-like" evidence="4">
    <location>
        <begin position="30"/>
        <end position="131"/>
    </location>
</feature>
<reference evidence="5 6" key="1">
    <citation type="journal article" date="2018" name="Mar. Genomics">
        <title>Complete genome sequence of Marinifilaceae bacterium strain SPP2, isolated from the Antarctic marine sediment.</title>
        <authorList>
            <person name="Watanabe M."/>
            <person name="Kojima H."/>
            <person name="Fukui M."/>
        </authorList>
    </citation>
    <scope>NUCLEOTIDE SEQUENCE [LARGE SCALE GENOMIC DNA]</scope>
    <source>
        <strain evidence="5 6">SPP2</strain>
    </source>
</reference>
<comment type="similarity">
    <text evidence="1">Belongs to the ice-binding protein family.</text>
</comment>
<protein>
    <recommendedName>
        <fullName evidence="4">SbsA Ig-like domain-containing protein</fullName>
    </recommendedName>
</protein>
<reference evidence="6" key="2">
    <citation type="journal article" date="2020" name="Antonie Van Leeuwenhoek">
        <title>Labilibaculum antarcticum sp. nov., a novel facultative anaerobic, psychrotorelant bacterium isolated from marine sediment of Antarctica.</title>
        <authorList>
            <person name="Watanabe M."/>
            <person name="Kojima H."/>
            <person name="Fukui M."/>
        </authorList>
    </citation>
    <scope>NUCLEOTIDE SEQUENCE [LARGE SCALE GENOMIC DNA]</scope>
    <source>
        <strain evidence="6">SPP2</strain>
    </source>
</reference>
<dbReference type="Proteomes" id="UP000218267">
    <property type="component" value="Chromosome"/>
</dbReference>
<keyword evidence="2 3" id="KW-0732">Signal</keyword>
<dbReference type="EMBL" id="AP018042">
    <property type="protein sequence ID" value="BAX81240.1"/>
    <property type="molecule type" value="Genomic_DNA"/>
</dbReference>
<proteinExistence type="inferred from homology"/>
<dbReference type="KEGG" id="mbas:ALGA_2935"/>
<dbReference type="InterPro" id="IPR014755">
    <property type="entry name" value="Cu-Rt/internalin_Ig-like"/>
</dbReference>
<sequence length="463" mass="47757">MKLKNLFSTLAIAAVVLMSGCSKDDDTDLNIAPTMVSSDPVNNTADVALNRNLAVTFNEAMDPLTINTSTFIVKQGTDAVAGVVDYSGLVATFNPTNALSAETIYTATITTGAENLAGKALAADVVWSFTTGLLPDDISPEITLTDPANNAVDLLRSKIITAEFSEAMDASTINTESFIVMQGTNTVSGVVDYSGTTATFTPTNSLVASTIYTATLTTEAKDLAGNALAAEKVWSFTTEDAPAGLAAVELGTAGDYAILAKTAISNNPTSDITGDLGLSPAATSYITGFALTDATGYATSDQVTGQIFASNMADPTPINLTTSVENMITAYNDAAGRPSPDFLELGTGNLGGKTLVPGLYKWTSTVTLPTDVTISGGADDVWIFQISGDLNMSAAVNVTLEGGAQAKNIFWQVAGEATFGATSHFEGIILSMKGINFQTGASFNGRALAQTAVSLDGNAIVEP</sequence>
<evidence type="ECO:0000259" key="4">
    <source>
        <dbReference type="Pfam" id="PF13205"/>
    </source>
</evidence>
<keyword evidence="6" id="KW-1185">Reference proteome</keyword>
<feature type="domain" description="SbsA Ig-like" evidence="4">
    <location>
        <begin position="136"/>
        <end position="238"/>
    </location>
</feature>
<dbReference type="InterPro" id="IPR021884">
    <property type="entry name" value="Ice-bd_prot"/>
</dbReference>
<evidence type="ECO:0000313" key="6">
    <source>
        <dbReference type="Proteomes" id="UP000218267"/>
    </source>
</evidence>